<feature type="region of interest" description="Disordered" evidence="1">
    <location>
        <begin position="1"/>
        <end position="61"/>
    </location>
</feature>
<feature type="compositionally biased region" description="Low complexity" evidence="1">
    <location>
        <begin position="244"/>
        <end position="276"/>
    </location>
</feature>
<evidence type="ECO:0000256" key="1">
    <source>
        <dbReference type="SAM" id="MobiDB-lite"/>
    </source>
</evidence>
<keyword evidence="3" id="KW-1185">Reference proteome</keyword>
<gene>
    <name evidence="2" type="ORF">BT96DRAFT_992472</name>
</gene>
<evidence type="ECO:0000313" key="2">
    <source>
        <dbReference type="EMBL" id="KAE9401114.1"/>
    </source>
</evidence>
<dbReference type="AlphaFoldDB" id="A0A6A4HW32"/>
<feature type="region of interest" description="Disordered" evidence="1">
    <location>
        <begin position="102"/>
        <end position="159"/>
    </location>
</feature>
<accession>A0A6A4HW32</accession>
<name>A0A6A4HW32_9AGAR</name>
<feature type="region of interest" description="Disordered" evidence="1">
    <location>
        <begin position="233"/>
        <end position="297"/>
    </location>
</feature>
<feature type="compositionally biased region" description="Low complexity" evidence="1">
    <location>
        <begin position="284"/>
        <end position="297"/>
    </location>
</feature>
<dbReference type="Proteomes" id="UP000799118">
    <property type="component" value="Unassembled WGS sequence"/>
</dbReference>
<protein>
    <submittedName>
        <fullName evidence="2">Uncharacterized protein</fullName>
    </submittedName>
</protein>
<dbReference type="OrthoDB" id="3092101at2759"/>
<proteinExistence type="predicted"/>
<evidence type="ECO:0000313" key="3">
    <source>
        <dbReference type="Proteomes" id="UP000799118"/>
    </source>
</evidence>
<feature type="compositionally biased region" description="Acidic residues" evidence="1">
    <location>
        <begin position="110"/>
        <end position="139"/>
    </location>
</feature>
<sequence>MMRKILLSPPRKRKSNHGNSSQPSKKLKTKLGGEVLKPLTSVVNGGGSRSNSQTNGTMTVAGKATGESVQLTNYMSTLIHAAPVPLPQKNQLNETEMISCKMSVKKDNEPVSDDDDNESVENGEENREDDNEEDEDNIMVEDVNLPNSQRSKSRKDRGLSSKVLLSEFANPKLASYRAVTNTMTNLQELSADYVDLLQTELYEAMLTTGPDIFPSQTYDYADLNAFAASTKSSAIGQGGTDADNGNSNGNNNNNNGNDNNGNGRGNGNSSSEVNGSNGNGNGSSNGEENGNSNGDAE</sequence>
<dbReference type="EMBL" id="ML769450">
    <property type="protein sequence ID" value="KAE9401114.1"/>
    <property type="molecule type" value="Genomic_DNA"/>
</dbReference>
<organism evidence="2 3">
    <name type="scientific">Gymnopus androsaceus JB14</name>
    <dbReference type="NCBI Taxonomy" id="1447944"/>
    <lineage>
        <taxon>Eukaryota</taxon>
        <taxon>Fungi</taxon>
        <taxon>Dikarya</taxon>
        <taxon>Basidiomycota</taxon>
        <taxon>Agaricomycotina</taxon>
        <taxon>Agaricomycetes</taxon>
        <taxon>Agaricomycetidae</taxon>
        <taxon>Agaricales</taxon>
        <taxon>Marasmiineae</taxon>
        <taxon>Omphalotaceae</taxon>
        <taxon>Gymnopus</taxon>
    </lineage>
</organism>
<reference evidence="2" key="1">
    <citation type="journal article" date="2019" name="Environ. Microbiol.">
        <title>Fungal ecological strategies reflected in gene transcription - a case study of two litter decomposers.</title>
        <authorList>
            <person name="Barbi F."/>
            <person name="Kohler A."/>
            <person name="Barry K."/>
            <person name="Baskaran P."/>
            <person name="Daum C."/>
            <person name="Fauchery L."/>
            <person name="Ihrmark K."/>
            <person name="Kuo A."/>
            <person name="LaButti K."/>
            <person name="Lipzen A."/>
            <person name="Morin E."/>
            <person name="Grigoriev I.V."/>
            <person name="Henrissat B."/>
            <person name="Lindahl B."/>
            <person name="Martin F."/>
        </authorList>
    </citation>
    <scope>NUCLEOTIDE SEQUENCE</scope>
    <source>
        <strain evidence="2">JB14</strain>
    </source>
</reference>